<organism evidence="2 3">
    <name type="scientific">Meganyctiphanes norvegica</name>
    <name type="common">Northern krill</name>
    <name type="synonym">Thysanopoda norvegica</name>
    <dbReference type="NCBI Taxonomy" id="48144"/>
    <lineage>
        <taxon>Eukaryota</taxon>
        <taxon>Metazoa</taxon>
        <taxon>Ecdysozoa</taxon>
        <taxon>Arthropoda</taxon>
        <taxon>Crustacea</taxon>
        <taxon>Multicrustacea</taxon>
        <taxon>Malacostraca</taxon>
        <taxon>Eumalacostraca</taxon>
        <taxon>Eucarida</taxon>
        <taxon>Euphausiacea</taxon>
        <taxon>Euphausiidae</taxon>
        <taxon>Meganyctiphanes</taxon>
    </lineage>
</organism>
<feature type="compositionally biased region" description="Acidic residues" evidence="1">
    <location>
        <begin position="422"/>
        <end position="439"/>
    </location>
</feature>
<evidence type="ECO:0000313" key="3">
    <source>
        <dbReference type="Proteomes" id="UP001497623"/>
    </source>
</evidence>
<protein>
    <submittedName>
        <fullName evidence="2">Uncharacterized protein</fullName>
    </submittedName>
</protein>
<comment type="caution">
    <text evidence="2">The sequence shown here is derived from an EMBL/GenBank/DDBJ whole genome shotgun (WGS) entry which is preliminary data.</text>
</comment>
<sequence length="439" mass="51494">MAETDYDMKSLFQKIYSVDNDKDIRSLFLKLEKMPHKTFFKLVNEHLNLIFSTRDCDDSFMNMDILFNPENLSDQYIRLGFICFIRISSQYKNHYDFFMMENFYITISQIVVDKYIPYVEGQLFNSHILISLINMMHDYYTFSCNKTRSDMAHIARKLNKDENDLLDKFYANLIDLLAQLILIEIKFMKFGNISDILLVSNAIVKFFDIYYEISEYIEENHPACPPFIEKSVMSSMAVITNCILLFQAKLLASDIHSSNWSNMICRMEKLRDYMANFEGSFFQMPLQTGASLQRFLTEREHGSFNTNCAKKLYNVTNDISQIDVCERSTDITVRSFLQIFKYHLNHLMHHVNSICYRFNIKHRVISKLYAFDERFTLNRIEDMNDLISSDGSEVSNSETDRETDGSEVSNSETDRETVYMYSDDEISTDGNEGSDSETN</sequence>
<dbReference type="AlphaFoldDB" id="A0AAV2QRF5"/>
<reference evidence="2 3" key="1">
    <citation type="submission" date="2024-05" db="EMBL/GenBank/DDBJ databases">
        <authorList>
            <person name="Wallberg A."/>
        </authorList>
    </citation>
    <scope>NUCLEOTIDE SEQUENCE [LARGE SCALE GENOMIC DNA]</scope>
</reference>
<gene>
    <name evidence="2" type="ORF">MNOR_LOCUS15059</name>
</gene>
<feature type="region of interest" description="Disordered" evidence="1">
    <location>
        <begin position="387"/>
        <end position="439"/>
    </location>
</feature>
<dbReference type="EMBL" id="CAXKWB010009258">
    <property type="protein sequence ID" value="CAL4094073.1"/>
    <property type="molecule type" value="Genomic_DNA"/>
</dbReference>
<evidence type="ECO:0000256" key="1">
    <source>
        <dbReference type="SAM" id="MobiDB-lite"/>
    </source>
</evidence>
<evidence type="ECO:0000313" key="2">
    <source>
        <dbReference type="EMBL" id="CAL4094073.1"/>
    </source>
</evidence>
<feature type="compositionally biased region" description="Polar residues" evidence="1">
    <location>
        <begin position="387"/>
        <end position="397"/>
    </location>
</feature>
<keyword evidence="3" id="KW-1185">Reference proteome</keyword>
<proteinExistence type="predicted"/>
<dbReference type="Proteomes" id="UP001497623">
    <property type="component" value="Unassembled WGS sequence"/>
</dbReference>
<name>A0AAV2QRF5_MEGNR</name>
<accession>A0AAV2QRF5</accession>